<comment type="caution">
    <text evidence="1">The sequence shown here is derived from an EMBL/GenBank/DDBJ whole genome shotgun (WGS) entry which is preliminary data.</text>
</comment>
<dbReference type="Pfam" id="PF09424">
    <property type="entry name" value="YqeY"/>
    <property type="match status" value="1"/>
</dbReference>
<sequence>MSDTTLRDAIKTATVTAMKAKDKDRTAALRLIGAKIKDRDIEMRTSSKEVEDDAMVIDVLQKMGKQRRESIQMYTDGGRTELAAKEEAELAVIEEFLPQQMGEDETRAAIDAIKAELNAEGMKDMGRVMGELKARHGAELDMSKASGLVKAALS</sequence>
<name>A0A845ATY1_9SPHN</name>
<dbReference type="PANTHER" id="PTHR28055">
    <property type="entry name" value="ALTERED INHERITANCE OF MITOCHONDRIA PROTEIN 41, MITOCHONDRIAL"/>
    <property type="match status" value="1"/>
</dbReference>
<accession>A0A845ATY1</accession>
<dbReference type="InterPro" id="IPR003789">
    <property type="entry name" value="Asn/Gln_tRNA_amidoTrase-B-like"/>
</dbReference>
<gene>
    <name evidence="1" type="ORF">GRI94_10675</name>
</gene>
<dbReference type="Gene3D" id="1.10.10.410">
    <property type="match status" value="1"/>
</dbReference>
<dbReference type="OrthoDB" id="9788127at2"/>
<dbReference type="InterPro" id="IPR042184">
    <property type="entry name" value="YqeY/Aim41_N"/>
</dbReference>
<dbReference type="InterPro" id="IPR019004">
    <property type="entry name" value="YqeY/Aim41"/>
</dbReference>
<reference evidence="1 2" key="1">
    <citation type="submission" date="2019-12" db="EMBL/GenBank/DDBJ databases">
        <title>Genomic-based taxomic classification of the family Erythrobacteraceae.</title>
        <authorList>
            <person name="Xu L."/>
        </authorList>
    </citation>
    <scope>NUCLEOTIDE SEQUENCE [LARGE SCALE GENOMIC DNA]</scope>
    <source>
        <strain evidence="1 2">JCM 16677</strain>
    </source>
</reference>
<protein>
    <submittedName>
        <fullName evidence="1">GatB/YqeY domain-containing protein</fullName>
    </submittedName>
</protein>
<dbReference type="GO" id="GO:0016884">
    <property type="term" value="F:carbon-nitrogen ligase activity, with glutamine as amido-N-donor"/>
    <property type="evidence" value="ECO:0007669"/>
    <property type="project" value="InterPro"/>
</dbReference>
<dbReference type="InterPro" id="IPR023168">
    <property type="entry name" value="GatB_Yqey_C_2"/>
</dbReference>
<dbReference type="Proteomes" id="UP000446786">
    <property type="component" value="Unassembled WGS sequence"/>
</dbReference>
<dbReference type="EMBL" id="WTYE01000001">
    <property type="protein sequence ID" value="MXP32281.1"/>
    <property type="molecule type" value="Genomic_DNA"/>
</dbReference>
<keyword evidence="2" id="KW-1185">Reference proteome</keyword>
<dbReference type="Gene3D" id="1.10.1510.10">
    <property type="entry name" value="Uncharacterised protein YqeY/AIM41 PF09424, N-terminal domain"/>
    <property type="match status" value="1"/>
</dbReference>
<dbReference type="RefSeq" id="WP_160779631.1">
    <property type="nucleotide sequence ID" value="NZ_BAAAZF010000001.1"/>
</dbReference>
<organism evidence="1 2">
    <name type="scientific">Parerythrobacter jejuensis</name>
    <dbReference type="NCBI Taxonomy" id="795812"/>
    <lineage>
        <taxon>Bacteria</taxon>
        <taxon>Pseudomonadati</taxon>
        <taxon>Pseudomonadota</taxon>
        <taxon>Alphaproteobacteria</taxon>
        <taxon>Sphingomonadales</taxon>
        <taxon>Erythrobacteraceae</taxon>
        <taxon>Parerythrobacter</taxon>
    </lineage>
</organism>
<evidence type="ECO:0000313" key="2">
    <source>
        <dbReference type="Proteomes" id="UP000446786"/>
    </source>
</evidence>
<evidence type="ECO:0000313" key="1">
    <source>
        <dbReference type="EMBL" id="MXP32281.1"/>
    </source>
</evidence>
<proteinExistence type="predicted"/>
<dbReference type="AlphaFoldDB" id="A0A845ATY1"/>
<dbReference type="PANTHER" id="PTHR28055:SF1">
    <property type="entry name" value="ALTERED INHERITANCE OF MITOCHONDRIA PROTEIN 41, MITOCHONDRIAL"/>
    <property type="match status" value="1"/>
</dbReference>
<dbReference type="SUPFAM" id="SSF89095">
    <property type="entry name" value="GatB/YqeY motif"/>
    <property type="match status" value="1"/>
</dbReference>